<evidence type="ECO:0000313" key="3">
    <source>
        <dbReference type="Proteomes" id="UP000604825"/>
    </source>
</evidence>
<feature type="chain" id="PRO_5032781399" evidence="1">
    <location>
        <begin position="23"/>
        <end position="85"/>
    </location>
</feature>
<keyword evidence="1" id="KW-0732">Signal</keyword>
<dbReference type="EMBL" id="CAJGYO010000003">
    <property type="protein sequence ID" value="CAD6217547.1"/>
    <property type="molecule type" value="Genomic_DNA"/>
</dbReference>
<dbReference type="InterPro" id="IPR036574">
    <property type="entry name" value="Scorpion_toxin-like_sf"/>
</dbReference>
<feature type="signal peptide" evidence="1">
    <location>
        <begin position="1"/>
        <end position="22"/>
    </location>
</feature>
<dbReference type="Gene3D" id="3.30.30.10">
    <property type="entry name" value="Knottin, scorpion toxin-like"/>
    <property type="match status" value="1"/>
</dbReference>
<protein>
    <submittedName>
        <fullName evidence="2">Uncharacterized protein</fullName>
    </submittedName>
</protein>
<dbReference type="AlphaFoldDB" id="A0A811N740"/>
<keyword evidence="3" id="KW-1185">Reference proteome</keyword>
<sequence length="85" mass="8908">MGKIAATTALVFLLLTLAGAEAKVCQWVTPTDVVCQQSTCLPYCISKGYTYGYCTQLDRKCACTKECTGDGGSGTGEGAVTDRVN</sequence>
<accession>A0A811N740</accession>
<dbReference type="Proteomes" id="UP000604825">
    <property type="component" value="Unassembled WGS sequence"/>
</dbReference>
<evidence type="ECO:0000256" key="1">
    <source>
        <dbReference type="SAM" id="SignalP"/>
    </source>
</evidence>
<gene>
    <name evidence="2" type="ORF">NCGR_LOCUS11526</name>
</gene>
<dbReference type="SUPFAM" id="SSF57095">
    <property type="entry name" value="Scorpion toxin-like"/>
    <property type="match status" value="1"/>
</dbReference>
<reference evidence="2" key="1">
    <citation type="submission" date="2020-10" db="EMBL/GenBank/DDBJ databases">
        <authorList>
            <person name="Han B."/>
            <person name="Lu T."/>
            <person name="Zhao Q."/>
            <person name="Huang X."/>
            <person name="Zhao Y."/>
        </authorList>
    </citation>
    <scope>NUCLEOTIDE SEQUENCE</scope>
</reference>
<organism evidence="2 3">
    <name type="scientific">Miscanthus lutarioriparius</name>
    <dbReference type="NCBI Taxonomy" id="422564"/>
    <lineage>
        <taxon>Eukaryota</taxon>
        <taxon>Viridiplantae</taxon>
        <taxon>Streptophyta</taxon>
        <taxon>Embryophyta</taxon>
        <taxon>Tracheophyta</taxon>
        <taxon>Spermatophyta</taxon>
        <taxon>Magnoliopsida</taxon>
        <taxon>Liliopsida</taxon>
        <taxon>Poales</taxon>
        <taxon>Poaceae</taxon>
        <taxon>PACMAD clade</taxon>
        <taxon>Panicoideae</taxon>
        <taxon>Andropogonodae</taxon>
        <taxon>Andropogoneae</taxon>
        <taxon>Saccharinae</taxon>
        <taxon>Miscanthus</taxon>
    </lineage>
</organism>
<evidence type="ECO:0000313" key="2">
    <source>
        <dbReference type="EMBL" id="CAD6217547.1"/>
    </source>
</evidence>
<name>A0A811N740_9POAL</name>
<proteinExistence type="predicted"/>
<comment type="caution">
    <text evidence="2">The sequence shown here is derived from an EMBL/GenBank/DDBJ whole genome shotgun (WGS) entry which is preliminary data.</text>
</comment>